<feature type="domain" description="NB-ARC" evidence="1">
    <location>
        <begin position="2"/>
        <end position="143"/>
    </location>
</feature>
<evidence type="ECO:0000259" key="1">
    <source>
        <dbReference type="Pfam" id="PF00931"/>
    </source>
</evidence>
<proteinExistence type="predicted"/>
<accession>A0A2K0UK21</accession>
<dbReference type="GO" id="GO:0043531">
    <property type="term" value="F:ADP binding"/>
    <property type="evidence" value="ECO:0007669"/>
    <property type="project" value="InterPro"/>
</dbReference>
<dbReference type="Proteomes" id="UP000236290">
    <property type="component" value="Unassembled WGS sequence"/>
</dbReference>
<name>A0A2K0UK21_TRIHA</name>
<dbReference type="InterPro" id="IPR053137">
    <property type="entry name" value="NLR-like"/>
</dbReference>
<organism evidence="2 3">
    <name type="scientific">Trichoderma harzianum</name>
    <name type="common">Hypocrea lixii</name>
    <dbReference type="NCBI Taxonomy" id="5544"/>
    <lineage>
        <taxon>Eukaryota</taxon>
        <taxon>Fungi</taxon>
        <taxon>Dikarya</taxon>
        <taxon>Ascomycota</taxon>
        <taxon>Pezizomycotina</taxon>
        <taxon>Sordariomycetes</taxon>
        <taxon>Hypocreomycetidae</taxon>
        <taxon>Hypocreales</taxon>
        <taxon>Hypocreaceae</taxon>
        <taxon>Trichoderma</taxon>
    </lineage>
</organism>
<sequence>MGPSGLGKTQIAIEAVYRIHRDHPLCSIFWVPAMNIASFENAYREIGQALNVAGIADVKANIKAIVKTALSHKSAGEWLLILDSMNDMEVAKEIYEYLPFSLKGSILFTTQSNSIVAGMDLPKDGIQIISSLERSESIQLLKCRLDDKQVTDSTSLNMLADFLGDIPLAIRQAASYIFETQITTANYLERCQSNRDGMTEFTTKGFDDEAHNGILRGPIAKTCKLSVDRLRSNFPLAAGYLRFVCFLADNQIPISLLSAASDDDQRNEAISALQAYSLVDRQEDSQSVHIHPLVSQFMRELMQVENTWTEESASVIKKLADFAPEPTLENRDLWMAYLPHFLGALEPRHGALDEQDVVLRHKIRNSYIVTGKDKEAKEIFQDVVRAAGEGLFNTTNADKRLDAVINDVLGILHKQGRHEEAGSVSREITRFQRRVANVRHLDTALAIFAEVIKERRS</sequence>
<dbReference type="AlphaFoldDB" id="A0A2K0UK21"/>
<evidence type="ECO:0000313" key="3">
    <source>
        <dbReference type="Proteomes" id="UP000236290"/>
    </source>
</evidence>
<gene>
    <name evidence="2" type="ORF">THARTR1_02296</name>
</gene>
<protein>
    <recommendedName>
        <fullName evidence="1">NB-ARC domain-containing protein</fullName>
    </recommendedName>
</protein>
<dbReference type="Gene3D" id="3.40.50.300">
    <property type="entry name" value="P-loop containing nucleotide triphosphate hydrolases"/>
    <property type="match status" value="1"/>
</dbReference>
<dbReference type="OrthoDB" id="4899463at2759"/>
<comment type="caution">
    <text evidence="2">The sequence shown here is derived from an EMBL/GenBank/DDBJ whole genome shotgun (WGS) entry which is preliminary data.</text>
</comment>
<dbReference type="InterPro" id="IPR027417">
    <property type="entry name" value="P-loop_NTPase"/>
</dbReference>
<dbReference type="PANTHER" id="PTHR46082">
    <property type="entry name" value="ATP/GTP-BINDING PROTEIN-RELATED"/>
    <property type="match status" value="1"/>
</dbReference>
<evidence type="ECO:0000313" key="2">
    <source>
        <dbReference type="EMBL" id="PNP58138.1"/>
    </source>
</evidence>
<dbReference type="SUPFAM" id="SSF52540">
    <property type="entry name" value="P-loop containing nucleoside triphosphate hydrolases"/>
    <property type="match status" value="1"/>
</dbReference>
<dbReference type="InterPro" id="IPR002182">
    <property type="entry name" value="NB-ARC"/>
</dbReference>
<dbReference type="PANTHER" id="PTHR46082:SF6">
    <property type="entry name" value="AAA+ ATPASE DOMAIN-CONTAINING PROTEIN-RELATED"/>
    <property type="match status" value="1"/>
</dbReference>
<reference evidence="2 3" key="1">
    <citation type="submission" date="2017-02" db="EMBL/GenBank/DDBJ databases">
        <title>Genomes of Trichoderma spp. with biocontrol activity.</title>
        <authorList>
            <person name="Gardiner D."/>
            <person name="Kazan K."/>
            <person name="Vos C."/>
            <person name="Harvey P."/>
        </authorList>
    </citation>
    <scope>NUCLEOTIDE SEQUENCE [LARGE SCALE GENOMIC DNA]</scope>
    <source>
        <strain evidence="2 3">Tr1</strain>
    </source>
</reference>
<dbReference type="Pfam" id="PF00931">
    <property type="entry name" value="NB-ARC"/>
    <property type="match status" value="1"/>
</dbReference>
<dbReference type="EMBL" id="MTYI01000023">
    <property type="protein sequence ID" value="PNP58138.1"/>
    <property type="molecule type" value="Genomic_DNA"/>
</dbReference>